<dbReference type="Proteomes" id="UP001142592">
    <property type="component" value="Unassembled WGS sequence"/>
</dbReference>
<comment type="caution">
    <text evidence="2">The sequence shown here is derived from an EMBL/GenBank/DDBJ whole genome shotgun (WGS) entry which is preliminary data.</text>
</comment>
<reference evidence="2" key="1">
    <citation type="submission" date="2022-11" db="EMBL/GenBank/DDBJ databases">
        <authorList>
            <person name="Graham C."/>
            <person name="Newman J.D."/>
        </authorList>
    </citation>
    <scope>NUCLEOTIDE SEQUENCE</scope>
    <source>
        <strain evidence="2">DSM 19486</strain>
    </source>
</reference>
<keyword evidence="3" id="KW-1185">Reference proteome</keyword>
<dbReference type="AlphaFoldDB" id="A0A9X3I9I1"/>
<organism evidence="2 3">
    <name type="scientific">Pedobacter agri</name>
    <dbReference type="NCBI Taxonomy" id="454586"/>
    <lineage>
        <taxon>Bacteria</taxon>
        <taxon>Pseudomonadati</taxon>
        <taxon>Bacteroidota</taxon>
        <taxon>Sphingobacteriia</taxon>
        <taxon>Sphingobacteriales</taxon>
        <taxon>Sphingobacteriaceae</taxon>
        <taxon>Pedobacter</taxon>
    </lineage>
</organism>
<dbReference type="RefSeq" id="WP_010600266.1">
    <property type="nucleotide sequence ID" value="NZ_JAPJUH010000003.1"/>
</dbReference>
<evidence type="ECO:0000256" key="1">
    <source>
        <dbReference type="SAM" id="SignalP"/>
    </source>
</evidence>
<proteinExistence type="predicted"/>
<evidence type="ECO:0000313" key="3">
    <source>
        <dbReference type="Proteomes" id="UP001142592"/>
    </source>
</evidence>
<sequence length="88" mass="10049">MKTISSLFVIALIFAACQNHDANISETPSSDTTKYPYEFKKVQEWEINKDAKNGLTTLNVIKSFENMDTLAMGKLLHDSVWFNLDGYR</sequence>
<accession>A0A9X3I9I1</accession>
<protein>
    <submittedName>
        <fullName evidence="2">Uncharacterized protein</fullName>
    </submittedName>
</protein>
<feature type="chain" id="PRO_5040807983" evidence="1">
    <location>
        <begin position="22"/>
        <end position="88"/>
    </location>
</feature>
<keyword evidence="1" id="KW-0732">Signal</keyword>
<name>A0A9X3I9I1_9SPHI</name>
<gene>
    <name evidence="2" type="ORF">OQZ29_11200</name>
</gene>
<dbReference type="EMBL" id="JAPJUH010000003">
    <property type="protein sequence ID" value="MCX3265315.1"/>
    <property type="molecule type" value="Genomic_DNA"/>
</dbReference>
<dbReference type="PROSITE" id="PS51257">
    <property type="entry name" value="PROKAR_LIPOPROTEIN"/>
    <property type="match status" value="1"/>
</dbReference>
<evidence type="ECO:0000313" key="2">
    <source>
        <dbReference type="EMBL" id="MCX3265315.1"/>
    </source>
</evidence>
<feature type="signal peptide" evidence="1">
    <location>
        <begin position="1"/>
        <end position="21"/>
    </location>
</feature>